<keyword evidence="3" id="KW-1133">Transmembrane helix</keyword>
<feature type="transmembrane region" description="Helical" evidence="3">
    <location>
        <begin position="41"/>
        <end position="62"/>
    </location>
</feature>
<feature type="transmembrane region" description="Helical" evidence="3">
    <location>
        <begin position="187"/>
        <end position="207"/>
    </location>
</feature>
<sequence>MASGLTANEREGGRLSPLESYLHVLHALMLRDMRTRFGGTLWGYGVVVMWPCVHILMLIAIYSFQHMPAPVGNSVPLFFATGLVPVLIFQYVSREVMKATLANKPLTYYPQVKLFDLILARVLVEIVTGFLGLLVVVSVLVATGTDPRPVDNFLAVTAYLSSILLGIGIGVVNVAIVGFFPGWLVGYALFNIVMYLASGVIFLPSFLPEKVYYWFKFNPALQLSEWMRSAYYPNIGVQVDYLYVILFALTSLVFGLLILKHIVSKQS</sequence>
<dbReference type="PRINTS" id="PR00164">
    <property type="entry name" value="ABC2TRNSPORT"/>
</dbReference>
<dbReference type="RefSeq" id="WP_378973697.1">
    <property type="nucleotide sequence ID" value="NZ_JBHSWN010000001.1"/>
</dbReference>
<feature type="transmembrane region" description="Helical" evidence="3">
    <location>
        <begin position="74"/>
        <end position="93"/>
    </location>
</feature>
<reference evidence="5" key="1">
    <citation type="journal article" date="2019" name="Int. J. Syst. Evol. Microbiol.">
        <title>The Global Catalogue of Microorganisms (GCM) 10K type strain sequencing project: providing services to taxonomists for standard genome sequencing and annotation.</title>
        <authorList>
            <consortium name="The Broad Institute Genomics Platform"/>
            <consortium name="The Broad Institute Genome Sequencing Center for Infectious Disease"/>
            <person name="Wu L."/>
            <person name="Ma J."/>
        </authorList>
    </citation>
    <scope>NUCLEOTIDE SEQUENCE [LARGE SCALE GENOMIC DNA]</scope>
    <source>
        <strain evidence="5">CCUG 48316</strain>
    </source>
</reference>
<gene>
    <name evidence="4" type="ORF">ACFQE0_22630</name>
</gene>
<evidence type="ECO:0000313" key="4">
    <source>
        <dbReference type="EMBL" id="MFC6792127.1"/>
    </source>
</evidence>
<comment type="caution">
    <text evidence="4">The sequence shown here is derived from an EMBL/GenBank/DDBJ whole genome shotgun (WGS) entry which is preliminary data.</text>
</comment>
<feature type="transmembrane region" description="Helical" evidence="3">
    <location>
        <begin position="153"/>
        <end position="180"/>
    </location>
</feature>
<evidence type="ECO:0000256" key="2">
    <source>
        <dbReference type="ARBA" id="ARBA00022448"/>
    </source>
</evidence>
<keyword evidence="3" id="KW-0812">Transmembrane</keyword>
<accession>A0ABW2BNV5</accession>
<dbReference type="PANTHER" id="PTHR30413">
    <property type="entry name" value="INNER MEMBRANE TRANSPORT PERMEASE"/>
    <property type="match status" value="1"/>
</dbReference>
<keyword evidence="3" id="KW-0472">Membrane</keyword>
<dbReference type="EMBL" id="JBHSWN010000001">
    <property type="protein sequence ID" value="MFC6792127.1"/>
    <property type="molecule type" value="Genomic_DNA"/>
</dbReference>
<keyword evidence="5" id="KW-1185">Reference proteome</keyword>
<evidence type="ECO:0000256" key="3">
    <source>
        <dbReference type="SAM" id="Phobius"/>
    </source>
</evidence>
<protein>
    <submittedName>
        <fullName evidence="4">ABC transporter permease</fullName>
    </submittedName>
</protein>
<dbReference type="PANTHER" id="PTHR30413:SF10">
    <property type="entry name" value="CAPSULE POLYSACCHARIDE EXPORT INNER-MEMBRANE PROTEIN CTRC"/>
    <property type="match status" value="1"/>
</dbReference>
<evidence type="ECO:0000313" key="5">
    <source>
        <dbReference type="Proteomes" id="UP001596292"/>
    </source>
</evidence>
<evidence type="ECO:0000256" key="1">
    <source>
        <dbReference type="ARBA" id="ARBA00007783"/>
    </source>
</evidence>
<keyword evidence="2" id="KW-0813">Transport</keyword>
<feature type="transmembrane region" description="Helical" evidence="3">
    <location>
        <begin position="241"/>
        <end position="259"/>
    </location>
</feature>
<name>A0ABW2BNV5_9HYPH</name>
<proteinExistence type="inferred from homology"/>
<comment type="similarity">
    <text evidence="1">Belongs to the ABC-2 integral membrane protein family.</text>
</comment>
<feature type="transmembrane region" description="Helical" evidence="3">
    <location>
        <begin position="114"/>
        <end position="141"/>
    </location>
</feature>
<organism evidence="4 5">
    <name type="scientific">Methylobacterium komagatae</name>
    <dbReference type="NCBI Taxonomy" id="374425"/>
    <lineage>
        <taxon>Bacteria</taxon>
        <taxon>Pseudomonadati</taxon>
        <taxon>Pseudomonadota</taxon>
        <taxon>Alphaproteobacteria</taxon>
        <taxon>Hyphomicrobiales</taxon>
        <taxon>Methylobacteriaceae</taxon>
        <taxon>Methylobacterium</taxon>
    </lineage>
</organism>
<dbReference type="Proteomes" id="UP001596292">
    <property type="component" value="Unassembled WGS sequence"/>
</dbReference>
<dbReference type="InterPro" id="IPR000412">
    <property type="entry name" value="ABC_2_transport"/>
</dbReference>